<keyword evidence="2" id="KW-1185">Reference proteome</keyword>
<evidence type="ECO:0000313" key="1">
    <source>
        <dbReference type="EMBL" id="KRZ70034.1"/>
    </source>
</evidence>
<organism evidence="1 2">
    <name type="scientific">Trichinella papuae</name>
    <dbReference type="NCBI Taxonomy" id="268474"/>
    <lineage>
        <taxon>Eukaryota</taxon>
        <taxon>Metazoa</taxon>
        <taxon>Ecdysozoa</taxon>
        <taxon>Nematoda</taxon>
        <taxon>Enoplea</taxon>
        <taxon>Dorylaimia</taxon>
        <taxon>Trichinellida</taxon>
        <taxon>Trichinellidae</taxon>
        <taxon>Trichinella</taxon>
    </lineage>
</organism>
<accession>A0A0V1MEV1</accession>
<gene>
    <name evidence="1" type="ORF">T10_10137</name>
</gene>
<dbReference type="AlphaFoldDB" id="A0A0V1MEV1"/>
<sequence>MLIISATRGYMEVRVTLAMKKDPNKPEAILVGCVRNVNEKNTILSVITSMELIARKTGIGSSTMQPPSIDKA</sequence>
<protein>
    <submittedName>
        <fullName evidence="1">Uncharacterized protein</fullName>
    </submittedName>
</protein>
<dbReference type="EMBL" id="JYDO01000122">
    <property type="protein sequence ID" value="KRZ70034.1"/>
    <property type="molecule type" value="Genomic_DNA"/>
</dbReference>
<proteinExistence type="predicted"/>
<comment type="caution">
    <text evidence="1">The sequence shown here is derived from an EMBL/GenBank/DDBJ whole genome shotgun (WGS) entry which is preliminary data.</text>
</comment>
<reference evidence="1 2" key="1">
    <citation type="submission" date="2015-01" db="EMBL/GenBank/DDBJ databases">
        <title>Evolution of Trichinella species and genotypes.</title>
        <authorList>
            <person name="Korhonen P.K."/>
            <person name="Edoardo P."/>
            <person name="Giuseppe L.R."/>
            <person name="Gasser R.B."/>
        </authorList>
    </citation>
    <scope>NUCLEOTIDE SEQUENCE [LARGE SCALE GENOMIC DNA]</scope>
    <source>
        <strain evidence="1">ISS1980</strain>
    </source>
</reference>
<name>A0A0V1MEV1_9BILA</name>
<evidence type="ECO:0000313" key="2">
    <source>
        <dbReference type="Proteomes" id="UP000054843"/>
    </source>
</evidence>
<dbReference type="Proteomes" id="UP000054843">
    <property type="component" value="Unassembled WGS sequence"/>
</dbReference>